<dbReference type="Proteomes" id="UP000632828">
    <property type="component" value="Unassembled WGS sequence"/>
</dbReference>
<dbReference type="AlphaFoldDB" id="A0A8J6QM96"/>
<gene>
    <name evidence="1" type="ORF">ICT70_10960</name>
</gene>
<protein>
    <submittedName>
        <fullName evidence="1">Uncharacterized protein</fullName>
    </submittedName>
</protein>
<accession>A0A8J6QM96</accession>
<name>A0A8J6QM96_9BACT</name>
<reference evidence="1" key="1">
    <citation type="submission" date="2020-09" db="EMBL/GenBank/DDBJ databases">
        <title>Pelobacter alkaliphilus sp. nov., a novel anaerobic arsenate-reducing bacterium from terrestrial mud volcano.</title>
        <authorList>
            <person name="Khomyakova M.A."/>
            <person name="Merkel A.Y."/>
            <person name="Slobodkin A.I."/>
        </authorList>
    </citation>
    <scope>NUCLEOTIDE SEQUENCE</scope>
    <source>
        <strain evidence="1">M08fum</strain>
    </source>
</reference>
<dbReference type="RefSeq" id="WP_191156534.1">
    <property type="nucleotide sequence ID" value="NZ_JACWUN010000012.1"/>
</dbReference>
<keyword evidence="2" id="KW-1185">Reference proteome</keyword>
<proteinExistence type="predicted"/>
<sequence length="167" mass="18155">MIVGYNHNVSYRGKTFHVQTEDSGPLRPQLVTLLYLGGTIISSKKTVYADIIKVDHLDKVVEELAKEQHKGMLRGLTRGEFDQRIAELGIALEPAPVKAEEAVRPVAQTLDDPGERVTEETAAGSADHSSAAIVAEPGIDKFKKSKPTEPSLEQLIYAYLTAGQKGS</sequence>
<evidence type="ECO:0000313" key="1">
    <source>
        <dbReference type="EMBL" id="MBD1401194.1"/>
    </source>
</evidence>
<dbReference type="EMBL" id="JACWUN010000012">
    <property type="protein sequence ID" value="MBD1401194.1"/>
    <property type="molecule type" value="Genomic_DNA"/>
</dbReference>
<evidence type="ECO:0000313" key="2">
    <source>
        <dbReference type="Proteomes" id="UP000632828"/>
    </source>
</evidence>
<comment type="caution">
    <text evidence="1">The sequence shown here is derived from an EMBL/GenBank/DDBJ whole genome shotgun (WGS) entry which is preliminary data.</text>
</comment>
<organism evidence="1 2">
    <name type="scientific">Pelovirga terrestris</name>
    <dbReference type="NCBI Taxonomy" id="2771352"/>
    <lineage>
        <taxon>Bacteria</taxon>
        <taxon>Pseudomonadati</taxon>
        <taxon>Thermodesulfobacteriota</taxon>
        <taxon>Desulfuromonadia</taxon>
        <taxon>Geobacterales</taxon>
        <taxon>Geobacteraceae</taxon>
        <taxon>Pelovirga</taxon>
    </lineage>
</organism>